<dbReference type="GO" id="GO:0005525">
    <property type="term" value="F:GTP binding"/>
    <property type="evidence" value="ECO:0007669"/>
    <property type="project" value="InterPro"/>
</dbReference>
<name>A0A9Q1BVK4_HOLLE</name>
<evidence type="ECO:0000313" key="4">
    <source>
        <dbReference type="Proteomes" id="UP001152320"/>
    </source>
</evidence>
<evidence type="ECO:0000259" key="2">
    <source>
        <dbReference type="PROSITE" id="PS51717"/>
    </source>
</evidence>
<accession>A0A9Q1BVK4</accession>
<dbReference type="OrthoDB" id="6141954at2759"/>
<feature type="domain" description="VLIG-type G" evidence="2">
    <location>
        <begin position="1569"/>
        <end position="1814"/>
    </location>
</feature>
<comment type="similarity">
    <text evidence="1">Belongs to the TRAFAC class dynamin-like GTPase superfamily. Very large inducible GTPase (VLIG) family.</text>
</comment>
<dbReference type="InterPro" id="IPR058641">
    <property type="entry name" value="GVIN1_dom"/>
</dbReference>
<dbReference type="InterPro" id="IPR057365">
    <property type="entry name" value="URGCP"/>
</dbReference>
<proteinExistence type="inferred from homology"/>
<reference evidence="3" key="1">
    <citation type="submission" date="2021-10" db="EMBL/GenBank/DDBJ databases">
        <title>Tropical sea cucumber genome reveals ecological adaptation and Cuvierian tubules defense mechanism.</title>
        <authorList>
            <person name="Chen T."/>
        </authorList>
    </citation>
    <scope>NUCLEOTIDE SEQUENCE</scope>
    <source>
        <strain evidence="3">Nanhai2018</strain>
        <tissue evidence="3">Muscle</tissue>
    </source>
</reference>
<dbReference type="EMBL" id="JAIZAY010000011">
    <property type="protein sequence ID" value="KAJ8033547.1"/>
    <property type="molecule type" value="Genomic_DNA"/>
</dbReference>
<dbReference type="Gene3D" id="3.40.50.300">
    <property type="entry name" value="P-loop containing nucleotide triphosphate hydrolases"/>
    <property type="match status" value="1"/>
</dbReference>
<gene>
    <name evidence="3" type="ORF">HOLleu_23826</name>
</gene>
<evidence type="ECO:0000256" key="1">
    <source>
        <dbReference type="ARBA" id="ARBA00006828"/>
    </source>
</evidence>
<dbReference type="Pfam" id="PF25974">
    <property type="entry name" value="URGCP_9th"/>
    <property type="match status" value="1"/>
</dbReference>
<dbReference type="Pfam" id="PF25496">
    <property type="entry name" value="URGCP"/>
    <property type="match status" value="1"/>
</dbReference>
<dbReference type="PROSITE" id="PS51717">
    <property type="entry name" value="G_VLIG"/>
    <property type="match status" value="1"/>
</dbReference>
<dbReference type="InterPro" id="IPR027417">
    <property type="entry name" value="P-loop_NTPase"/>
</dbReference>
<dbReference type="Pfam" id="PF25683">
    <property type="entry name" value="URGCP_GTPase"/>
    <property type="match status" value="1"/>
</dbReference>
<sequence>MAFSAKISDQLSQAGLDAKYWTGILESKLNITLPQQIQYLDESHLPGLKGSMRQEWEEKALIKFLGISNEPQSNEANDAKSEIDVKLRETGLDGEYWADVLNRKLGVTRMEQIANLQAEHLKTVKDAVRHDWEEKALRKFFGISEEDYKASVDKLQKQDKQRLEEAKNLLGDVAELRQKRVHHTDEMVKSKLDQLRQLMNVADEQWIKEYDDESFDEMINKMKSDLKDLGKLVEDRPVNNASEILANASAGLALRGVLVGKSFSDDCVKRVVLSTPADVKLMNPVMLQVDDVVHFSCKAKSDYFHHSLDTMGYCLAATVKGGGWGFQFEADFSKRYEEEDETHSESHMQTKFESRVIYSVVPTAACELNPYSLTLSQQALRELKKIEKLLVGNANQGVVDNSCEEFLNSFGSHINAGVLHFGGVNKFVATYTSETKSKSDKTKSMVRDALSTYASAGYSGLGFSMGGSVSADRMKTNDSFTANYEKSEQAKTCLHTTRNGGPQEVNSLPVWKMGLVTCNSTWALIDRGKTLSRNFVGIWELIPNHEGEFEQPFELASSLMTVWERMSGYRGTKDKERIHIKALDTMDLLVRKISTWNSNPALHERCTEYLQEILKKVEQVEALTGTKKYWEEKLCTEETIANFLEKIVELEGKIASNEISMIQFFIRMLVTPAGFREFRGKKNIMRWARMENDGEEAPSVLASAGIKTIPDLITNVKERFVPILQIEHAKNIQENVQVSDSINTGATIDMALCVGQLLKDLQSSGASHEVFFLRVSLLPLHYHWPSMTFETLLTMVKIQDFVQSIDKLWKEFHEQKTNGIIRLEAFLIHMSLMYGHFDEGNEASEQEFSEITKDLRHVISPQLNNVLNKYATHSPFNWFEMKRVTGELAKGNMSITEDQKVDMGDLKQVLRSQGRRMQKEQTVKTCPLGVTAQGAFADILKTLGLEEYYPSKIYLLDAMVIKMADGHPKLVDLPWMFIHKILMIDFHARDHLLSVLKESGAGDTAACGDDFGLDDFLLEPPSSSNCEDNLSHLNTLDVLVAIFTCCDNFLRQKIANKLFVCKLAIPFLYPLGSEGNIVMSLWAFRTIIVQWHTKHKEATETPVTNSSLPLVTFVRLGRPSLSKSKLINSILRDVSHDTFFNHDCNNGHVARRLTDGLVECSWFITSGKDNEHLPATSMILNLRGDASVLNKQMQVLLEISSIVFVMVTAEDLARDPHTSTCQEILQAGVKVILFLISGNSNQNIQDLNMERQACVAAVGKEPLKGVRIISSSNRQGVQKNVSGLKTEARRQLSEAIAQCPVGMMMEECAQLAEKRGIIVDEYADEACLEGKVLAEKVVNHMKGKNIVDCKRVLLPLQGAEWIEYCKLLKKQHRASGKGSHMSSAYHADKLRQKMDRLRETQVKICCTKLTPFIKDFMSGLQSDSNDQDVVLYFLKWLNMFLDEISRANLPGLRRRHHTLWNEFQLAKKTHEKAKMHQLKSQVDDAEIKLAGASLGLENLFREVGQIYEAVKGSGKVGKDTRMALEYLPEIAAKLLMKGIPLELIDGDASSVPISWVSAVLSKLGEIIGEKRLFVLSVLGIQSSGKSTLLNTMFGLQFAVSAGRCTRGAYMQLIPVDDHAKLPFDYVIVVDTEGLRAPELGQLKYEHDNELAKLVIGLGDVTLLNIKGENTAEMKDILQIAVHAFLRMNLVSRHIKDHRTCIFVHQNVPAGNAEELMMYGCQKLQEGLDVMAREAAHSENIANIHSFSEIINFDVQKNVWYFSDLWQGNPPMAPANPGYSEKVDAVRLSLLAEITKSQKTFLTTSDFSIRLADLWNGVLVDDFVFSFRNSLEVKAYNNLQSTYYTLEWKLQNELRTWLQKAEIKLKMCETVDDLENCFQLIVINLSDVLASKAEEIKTSLKNYFENSNLQDIIIQWQQSKLNQLNFAIEQQQNEGKTELLSVKEARRVEILQTQKWSKHEIHIMNKAAELSEKLKGKEVTDVELEQRFDSMWGTMVHELATKSADKEHKMDLLMEQILRNRFHAHGNILRSELERHPLKVPPEHTSLEDSITLDDVMKNHISLKRNLWESMKKLVGVNNPELQARRKTVLITGGILQKVSSYFKDLSNLDTPVKFQKSHATDVIQILVETINAYNKNAHMFEEYTFTILPEYVVKLAVHVSRHCVQVFTLMQFEYNKKHGVKAKLADYKKTAWSLFKNMVKQSTEEVMAGDLLCTEVKGIIEKAVKKEIPRKCVDEVLRDFQMTKYYLIVKMMDDLASKGNFKEYESYINNAKEFTLKWITQYTNEKMFCKQDESGMSRYAEITTSHIGRIIRCIAKSVEHATSEVNGLTGLRMPLWIDKFCKRVSEEVAIPISTLKHVSAREVVDFLNLQRIILDQLDKSVKANLVEVFTNETEYTVIWDGVQPAQQILDKIWGCPEQCPFCKEPCADTTFDHYSKSGRSHLCVQHRPAGIGGGRWDSDNVIDGIRVRKDQLLHDICNYTIQRKNIVFNCRDCNFKCRDSGKCTTTGTDWVYHKYLECKTYLPSWDIAPDPTNNVSKYWMWFMMIYQSQLKDLYQAQLPDIPGSWSSITKDDALTDLRKIHN</sequence>
<keyword evidence="4" id="KW-1185">Reference proteome</keyword>
<organism evidence="3 4">
    <name type="scientific">Holothuria leucospilota</name>
    <name type="common">Black long sea cucumber</name>
    <name type="synonym">Mertensiothuria leucospilota</name>
    <dbReference type="NCBI Taxonomy" id="206669"/>
    <lineage>
        <taxon>Eukaryota</taxon>
        <taxon>Metazoa</taxon>
        <taxon>Echinodermata</taxon>
        <taxon>Eleutherozoa</taxon>
        <taxon>Echinozoa</taxon>
        <taxon>Holothuroidea</taxon>
        <taxon>Aspidochirotacea</taxon>
        <taxon>Aspidochirotida</taxon>
        <taxon>Holothuriidae</taxon>
        <taxon>Holothuria</taxon>
    </lineage>
</organism>
<comment type="caution">
    <text evidence="3">The sequence shown here is derived from an EMBL/GenBank/DDBJ whole genome shotgun (WGS) entry which is preliminary data.</text>
</comment>
<dbReference type="Proteomes" id="UP001152320">
    <property type="component" value="Chromosome 11"/>
</dbReference>
<evidence type="ECO:0000313" key="3">
    <source>
        <dbReference type="EMBL" id="KAJ8033547.1"/>
    </source>
</evidence>
<protein>
    <submittedName>
        <fullName evidence="3">Interferon-induced very large GTPase 1</fullName>
    </submittedName>
</protein>
<dbReference type="SUPFAM" id="SSF52540">
    <property type="entry name" value="P-loop containing nucleoside triphosphate hydrolases"/>
    <property type="match status" value="1"/>
</dbReference>
<dbReference type="InterPro" id="IPR030383">
    <property type="entry name" value="G_VLIG_dom"/>
</dbReference>
<dbReference type="InterPro" id="IPR020864">
    <property type="entry name" value="MACPF"/>
</dbReference>
<dbReference type="Pfam" id="PF01823">
    <property type="entry name" value="MACPF"/>
    <property type="match status" value="1"/>
</dbReference>
<dbReference type="PANTHER" id="PTHR14819">
    <property type="entry name" value="GTP-BINDING"/>
    <property type="match status" value="1"/>
</dbReference>
<dbReference type="PANTHER" id="PTHR14819:SF5">
    <property type="entry name" value="INTERFERON-INDUCED VERY LARGE GTPASE 1"/>
    <property type="match status" value="1"/>
</dbReference>
<dbReference type="InterPro" id="IPR052986">
    <property type="entry name" value="VLIG_GTPase"/>
</dbReference>